<dbReference type="Proteomes" id="UP000244446">
    <property type="component" value="Unassembled WGS sequence"/>
</dbReference>
<evidence type="ECO:0000313" key="3">
    <source>
        <dbReference type="Proteomes" id="UP000244446"/>
    </source>
</evidence>
<sequence length="226" mass="23916">MRQAIVAMGVATAFGPGLKTTVAALTEGRTPLRRQRSFIGADFRPQLTAFDAFVTHGTLDARLRELAGQALDDLTGQLQGVAPSMEDSGFRVAICGPRPDALTDPQKLVEDLTRLATQTVGCRAQHVAVHLDGPAAMVSALEAARADALAETPILLVSVDSYNDRARLGPLADQGLLFSNRTPYGFVPGEGAVALMLRMVGECQTPGPDDSGLRHSPGSGSRRRSR</sequence>
<dbReference type="SUPFAM" id="SSF53901">
    <property type="entry name" value="Thiolase-like"/>
    <property type="match status" value="1"/>
</dbReference>
<evidence type="ECO:0000256" key="1">
    <source>
        <dbReference type="SAM" id="MobiDB-lite"/>
    </source>
</evidence>
<keyword evidence="3" id="KW-1185">Reference proteome</keyword>
<dbReference type="RefSeq" id="WP_108691015.1">
    <property type="nucleotide sequence ID" value="NZ_QCYH01000002.1"/>
</dbReference>
<evidence type="ECO:0008006" key="4">
    <source>
        <dbReference type="Google" id="ProtNLM"/>
    </source>
</evidence>
<proteinExistence type="predicted"/>
<gene>
    <name evidence="2" type="ORF">DC366_04515</name>
</gene>
<feature type="region of interest" description="Disordered" evidence="1">
    <location>
        <begin position="204"/>
        <end position="226"/>
    </location>
</feature>
<name>A0A2T7G9E9_9RHOB</name>
<evidence type="ECO:0000313" key="2">
    <source>
        <dbReference type="EMBL" id="PVA11041.1"/>
    </source>
</evidence>
<dbReference type="InterPro" id="IPR016039">
    <property type="entry name" value="Thiolase-like"/>
</dbReference>
<comment type="caution">
    <text evidence="2">The sequence shown here is derived from an EMBL/GenBank/DDBJ whole genome shotgun (WGS) entry which is preliminary data.</text>
</comment>
<dbReference type="GO" id="GO:0016746">
    <property type="term" value="F:acyltransferase activity"/>
    <property type="evidence" value="ECO:0007669"/>
    <property type="project" value="InterPro"/>
</dbReference>
<protein>
    <recommendedName>
        <fullName evidence="4">Beta-ketoacyl synthase N-terminal domain-containing protein</fullName>
    </recommendedName>
</protein>
<dbReference type="OrthoDB" id="3078238at2"/>
<dbReference type="AlphaFoldDB" id="A0A2T7G9E9"/>
<organism evidence="2 3">
    <name type="scientific">Pelagivirga sediminicola</name>
    <dbReference type="NCBI Taxonomy" id="2170575"/>
    <lineage>
        <taxon>Bacteria</taxon>
        <taxon>Pseudomonadati</taxon>
        <taxon>Pseudomonadota</taxon>
        <taxon>Alphaproteobacteria</taxon>
        <taxon>Rhodobacterales</taxon>
        <taxon>Paracoccaceae</taxon>
        <taxon>Pelagivirga</taxon>
    </lineage>
</organism>
<dbReference type="EMBL" id="QCYH01000002">
    <property type="protein sequence ID" value="PVA11041.1"/>
    <property type="molecule type" value="Genomic_DNA"/>
</dbReference>
<reference evidence="2 3" key="1">
    <citation type="submission" date="2018-04" db="EMBL/GenBank/DDBJ databases">
        <title>Pelagivirga bohaiensis gen. nov., sp. nov., a bacterium isolated from the Bohai Sea.</title>
        <authorList>
            <person name="Ji X."/>
        </authorList>
    </citation>
    <scope>NUCLEOTIDE SEQUENCE [LARGE SCALE GENOMIC DNA]</scope>
    <source>
        <strain evidence="2 3">BH-SD19</strain>
    </source>
</reference>
<accession>A0A2T7G9E9</accession>